<dbReference type="GO" id="GO:0016757">
    <property type="term" value="F:glycosyltransferase activity"/>
    <property type="evidence" value="ECO:0007669"/>
    <property type="project" value="UniProtKB-KW"/>
</dbReference>
<evidence type="ECO:0000259" key="7">
    <source>
        <dbReference type="Pfam" id="PF00535"/>
    </source>
</evidence>
<dbReference type="Gene3D" id="3.90.550.10">
    <property type="entry name" value="Spore Coat Polysaccharide Biosynthesis Protein SpsA, Chain A"/>
    <property type="match status" value="1"/>
</dbReference>
<dbReference type="KEGG" id="dak:DaAHT2_1764"/>
<dbReference type="PANTHER" id="PTHR43646:SF2">
    <property type="entry name" value="GLYCOSYLTRANSFERASE 2-LIKE DOMAIN-CONTAINING PROTEIN"/>
    <property type="match status" value="1"/>
</dbReference>
<keyword evidence="3" id="KW-0328">Glycosyltransferase</keyword>
<keyword evidence="6" id="KW-1133">Transmembrane helix</keyword>
<keyword evidence="9" id="KW-1185">Reference proteome</keyword>
<dbReference type="InParanoid" id="D6Z4I0"/>
<dbReference type="PANTHER" id="PTHR43646">
    <property type="entry name" value="GLYCOSYLTRANSFERASE"/>
    <property type="match status" value="1"/>
</dbReference>
<evidence type="ECO:0000313" key="8">
    <source>
        <dbReference type="EMBL" id="ADH86455.1"/>
    </source>
</evidence>
<evidence type="ECO:0000256" key="4">
    <source>
        <dbReference type="ARBA" id="ARBA00022679"/>
    </source>
</evidence>
<feature type="domain" description="Glycosyltransferase 2-like" evidence="7">
    <location>
        <begin position="6"/>
        <end position="163"/>
    </location>
</feature>
<proteinExistence type="predicted"/>
<dbReference type="eggNOG" id="COG1216">
    <property type="taxonomic scope" value="Bacteria"/>
</dbReference>
<keyword evidence="4 8" id="KW-0808">Transferase</keyword>
<dbReference type="HOGENOM" id="CLU_070021_0_0_7"/>
<dbReference type="EMBL" id="CP001940">
    <property type="protein sequence ID" value="ADH86455.1"/>
    <property type="molecule type" value="Genomic_DNA"/>
</dbReference>
<dbReference type="AlphaFoldDB" id="D6Z4I0"/>
<evidence type="ECO:0000256" key="5">
    <source>
        <dbReference type="ARBA" id="ARBA00023136"/>
    </source>
</evidence>
<dbReference type="RefSeq" id="WP_013163978.1">
    <property type="nucleotide sequence ID" value="NC_014216.1"/>
</dbReference>
<dbReference type="CAZy" id="GT2">
    <property type="family name" value="Glycosyltransferase Family 2"/>
</dbReference>
<feature type="transmembrane region" description="Helical" evidence="6">
    <location>
        <begin position="239"/>
        <end position="259"/>
    </location>
</feature>
<name>D6Z4I0_DESAT</name>
<dbReference type="Pfam" id="PF00535">
    <property type="entry name" value="Glycos_transf_2"/>
    <property type="match status" value="1"/>
</dbReference>
<evidence type="ECO:0000256" key="2">
    <source>
        <dbReference type="ARBA" id="ARBA00022475"/>
    </source>
</evidence>
<organism evidence="8 9">
    <name type="scientific">Desulfurivibrio alkaliphilus (strain DSM 19089 / UNIQEM U267 / AHT2)</name>
    <dbReference type="NCBI Taxonomy" id="589865"/>
    <lineage>
        <taxon>Bacteria</taxon>
        <taxon>Pseudomonadati</taxon>
        <taxon>Thermodesulfobacteriota</taxon>
        <taxon>Desulfobulbia</taxon>
        <taxon>Desulfobulbales</taxon>
        <taxon>Desulfobulbaceae</taxon>
        <taxon>Desulfurivibrio</taxon>
    </lineage>
</organism>
<sequence length="330" mass="37659">MSDLGVVVIGRNEGERLRRCFASIPASVPREALVYVDSGSTDGSVALAHSLGLLVVKLDMSTPFTAGRARNEGFNHLISRHPDLRFVQFIDGDCELCEGWLEAATACFGQYPRCGIAAGRTIEKYPEKSIYNLLCDLEWREAPFGRVATCGGIFMIRQGLFMQLGGFNPQVTAGEEPELCYRLRKQGWEVRRLDYPMVLHDAAMTRFSQWWKRAVRGGYSYAQGCTVDEKTRTRFCFMYSLRLWIWGLVLPGIILSLVLLLGPQWLWLFAVYPLQLARVALKANQRFGRWRHSLTYAIFNTIGKWPQLYGQMKFWVGKAFRKPSSLIEYK</sequence>
<dbReference type="InterPro" id="IPR001173">
    <property type="entry name" value="Glyco_trans_2-like"/>
</dbReference>
<keyword evidence="2" id="KW-1003">Cell membrane</keyword>
<protein>
    <submittedName>
        <fullName evidence="8">Glycosyl transferase family 2</fullName>
    </submittedName>
</protein>
<reference evidence="9" key="1">
    <citation type="submission" date="2010-02" db="EMBL/GenBank/DDBJ databases">
        <title>Complete sequence of Desulfurivibrio alkaliphilus AHT2.</title>
        <authorList>
            <consortium name="US DOE Joint Genome Institute"/>
            <person name="Pitluck S."/>
            <person name="Chertkov O."/>
            <person name="Detter J.C."/>
            <person name="Han C."/>
            <person name="Tapia R."/>
            <person name="Larimer F."/>
            <person name="Land M."/>
            <person name="Hauser L."/>
            <person name="Kyrpides N."/>
            <person name="Mikhailova N."/>
            <person name="Sorokin D.Y."/>
            <person name="Muyzer G."/>
            <person name="Woyke T."/>
        </authorList>
    </citation>
    <scope>NUCLEOTIDE SEQUENCE [LARGE SCALE GENOMIC DNA]</scope>
    <source>
        <strain evidence="9">DSM 19089 / UNIQEM U267 / AHT2</strain>
    </source>
</reference>
<dbReference type="SUPFAM" id="SSF53448">
    <property type="entry name" value="Nucleotide-diphospho-sugar transferases"/>
    <property type="match status" value="1"/>
</dbReference>
<gene>
    <name evidence="8" type="ordered locus">DaAHT2_1764</name>
</gene>
<evidence type="ECO:0000256" key="1">
    <source>
        <dbReference type="ARBA" id="ARBA00004236"/>
    </source>
</evidence>
<comment type="subcellular location">
    <subcellularLocation>
        <location evidence="1">Cell membrane</location>
    </subcellularLocation>
</comment>
<accession>D6Z4I0</accession>
<dbReference type="GO" id="GO:0005886">
    <property type="term" value="C:plasma membrane"/>
    <property type="evidence" value="ECO:0007669"/>
    <property type="project" value="UniProtKB-SubCell"/>
</dbReference>
<evidence type="ECO:0000256" key="6">
    <source>
        <dbReference type="SAM" id="Phobius"/>
    </source>
</evidence>
<dbReference type="OrthoDB" id="9811884at2"/>
<dbReference type="Proteomes" id="UP000001508">
    <property type="component" value="Chromosome"/>
</dbReference>
<keyword evidence="6" id="KW-0812">Transmembrane</keyword>
<dbReference type="InterPro" id="IPR029044">
    <property type="entry name" value="Nucleotide-diphossugar_trans"/>
</dbReference>
<dbReference type="STRING" id="589865.DaAHT2_1764"/>
<evidence type="ECO:0000256" key="3">
    <source>
        <dbReference type="ARBA" id="ARBA00022676"/>
    </source>
</evidence>
<evidence type="ECO:0000313" key="9">
    <source>
        <dbReference type="Proteomes" id="UP000001508"/>
    </source>
</evidence>
<keyword evidence="5 6" id="KW-0472">Membrane</keyword>